<comment type="caution">
    <text evidence="6">The sequence shown here is derived from an EMBL/GenBank/DDBJ whole genome shotgun (WGS) entry which is preliminary data.</text>
</comment>
<keyword evidence="2" id="KW-0479">Metal-binding</keyword>
<evidence type="ECO:0000313" key="6">
    <source>
        <dbReference type="EMBL" id="PZX54952.1"/>
    </source>
</evidence>
<evidence type="ECO:0000256" key="5">
    <source>
        <dbReference type="ARBA" id="ARBA00023277"/>
    </source>
</evidence>
<evidence type="ECO:0000256" key="3">
    <source>
        <dbReference type="ARBA" id="ARBA00022801"/>
    </source>
</evidence>
<keyword evidence="7" id="KW-1185">Reference proteome</keyword>
<sequence>MGTYKGIIKLHVNLREFWPSVNSDVFKVLKPNDEVEISHAVIGEPYLDSDIWYVLTNHSFVWSKAVYASSEIPLIDKKIIVTADDIGIVDQIDVGAQIALKEGWINSLAVLVNRPDDPKEEYLKRFAETLKNHNRNGSSKSLFETTHIGLHFTITSGEPVSDWSRIWRLVDDDHKFLNFRKFDKKFENSDYVDQIKLEFLAQYEKFKRIFGREPDHLTSHHDVLTFNNPLFHFMHAWSREKGIPLRNHRFLPSSKRFWYDTIALTQVNLPSISTMNSWETGFGEAEFESPQHTVVEHYGPIPPFGVTCYESTKRKKQEKLIKWTSDFLVSTDSCREIVIHLIKTDFRDQREFVEFYDPLRSTYPGIEIKYFDGRAAEYLSLHEKRPWTTHPALDLSPAYFRPFMKSDDCRALKV</sequence>
<evidence type="ECO:0000256" key="4">
    <source>
        <dbReference type="ARBA" id="ARBA00022842"/>
    </source>
</evidence>
<accession>A0A2W7SVZ9</accession>
<dbReference type="OrthoDB" id="814854at2"/>
<dbReference type="PANTHER" id="PTHR31609:SF1">
    <property type="entry name" value="CARBOHYDRATE DEACETYLASE"/>
    <property type="match status" value="1"/>
</dbReference>
<dbReference type="GO" id="GO:0016787">
    <property type="term" value="F:hydrolase activity"/>
    <property type="evidence" value="ECO:0007669"/>
    <property type="project" value="UniProtKB-KW"/>
</dbReference>
<evidence type="ECO:0000313" key="7">
    <source>
        <dbReference type="Proteomes" id="UP000248882"/>
    </source>
</evidence>
<keyword evidence="4" id="KW-0460">Magnesium</keyword>
<reference evidence="6 7" key="1">
    <citation type="submission" date="2018-06" db="EMBL/GenBank/DDBJ databases">
        <title>Genomic Encyclopedia of Archaeal and Bacterial Type Strains, Phase II (KMG-II): from individual species to whole genera.</title>
        <authorList>
            <person name="Goeker M."/>
        </authorList>
    </citation>
    <scope>NUCLEOTIDE SEQUENCE [LARGE SCALE GENOMIC DNA]</scope>
    <source>
        <strain evidence="6 7">DSM 19830</strain>
    </source>
</reference>
<organism evidence="6 7">
    <name type="scientific">Algoriphagus chordae</name>
    <dbReference type="NCBI Taxonomy" id="237019"/>
    <lineage>
        <taxon>Bacteria</taxon>
        <taxon>Pseudomonadati</taxon>
        <taxon>Bacteroidota</taxon>
        <taxon>Cytophagia</taxon>
        <taxon>Cytophagales</taxon>
        <taxon>Cyclobacteriaceae</taxon>
        <taxon>Algoriphagus</taxon>
    </lineage>
</organism>
<dbReference type="Gene3D" id="3.20.20.370">
    <property type="entry name" value="Glycoside hydrolase/deacetylase"/>
    <property type="match status" value="1"/>
</dbReference>
<dbReference type="SUPFAM" id="SSF88713">
    <property type="entry name" value="Glycoside hydrolase/deacetylase"/>
    <property type="match status" value="1"/>
</dbReference>
<keyword evidence="5" id="KW-0119">Carbohydrate metabolism</keyword>
<dbReference type="PANTHER" id="PTHR31609">
    <property type="entry name" value="YDJC DEACETYLASE FAMILY MEMBER"/>
    <property type="match status" value="1"/>
</dbReference>
<dbReference type="AlphaFoldDB" id="A0A2W7SVZ9"/>
<dbReference type="GO" id="GO:0019213">
    <property type="term" value="F:deacetylase activity"/>
    <property type="evidence" value="ECO:0007669"/>
    <property type="project" value="TreeGrafter"/>
</dbReference>
<gene>
    <name evidence="6" type="ORF">LV85_01293</name>
</gene>
<dbReference type="GO" id="GO:0005975">
    <property type="term" value="P:carbohydrate metabolic process"/>
    <property type="evidence" value="ECO:0007669"/>
    <property type="project" value="InterPro"/>
</dbReference>
<dbReference type="InterPro" id="IPR006879">
    <property type="entry name" value="YdjC-like"/>
</dbReference>
<keyword evidence="3" id="KW-0378">Hydrolase</keyword>
<comment type="cofactor">
    <cofactor evidence="1">
        <name>Mg(2+)</name>
        <dbReference type="ChEBI" id="CHEBI:18420"/>
    </cofactor>
</comment>
<dbReference type="InterPro" id="IPR011330">
    <property type="entry name" value="Glyco_hydro/deAcase_b/a-brl"/>
</dbReference>
<evidence type="ECO:0000256" key="2">
    <source>
        <dbReference type="ARBA" id="ARBA00022723"/>
    </source>
</evidence>
<dbReference type="Pfam" id="PF04794">
    <property type="entry name" value="YdjC"/>
    <property type="match status" value="1"/>
</dbReference>
<protein>
    <submittedName>
        <fullName evidence="6">YdjC-like protein</fullName>
    </submittedName>
</protein>
<dbReference type="GO" id="GO:0046872">
    <property type="term" value="F:metal ion binding"/>
    <property type="evidence" value="ECO:0007669"/>
    <property type="project" value="UniProtKB-KW"/>
</dbReference>
<name>A0A2W7SVZ9_9BACT</name>
<dbReference type="RefSeq" id="WP_111317357.1">
    <property type="nucleotide sequence ID" value="NZ_QKZT01000004.1"/>
</dbReference>
<evidence type="ECO:0000256" key="1">
    <source>
        <dbReference type="ARBA" id="ARBA00001946"/>
    </source>
</evidence>
<proteinExistence type="predicted"/>
<dbReference type="EMBL" id="QKZT01000004">
    <property type="protein sequence ID" value="PZX54952.1"/>
    <property type="molecule type" value="Genomic_DNA"/>
</dbReference>
<dbReference type="Proteomes" id="UP000248882">
    <property type="component" value="Unassembled WGS sequence"/>
</dbReference>